<sequence>MSDADIEALIQVDEVARGAGTVWRVNEPAVRAFAFSATQWRTTQLRTETGAKIYWIGLDYAGVRAGLDGLGVPITPDLWAGLMVMENEAQKALNEGS</sequence>
<dbReference type="EMBL" id="JALAZD010000004">
    <property type="protein sequence ID" value="MCI0129101.1"/>
    <property type="molecule type" value="Genomic_DNA"/>
</dbReference>
<accession>A0AA41UI90</accession>
<evidence type="ECO:0000313" key="2">
    <source>
        <dbReference type="Proteomes" id="UP001156140"/>
    </source>
</evidence>
<dbReference type="InterPro" id="IPR014915">
    <property type="entry name" value="Phage_TLS_TfmB"/>
</dbReference>
<dbReference type="Pfam" id="PF08809">
    <property type="entry name" value="DUF1799"/>
    <property type="match status" value="1"/>
</dbReference>
<evidence type="ECO:0000313" key="1">
    <source>
        <dbReference type="EMBL" id="MCI0129101.1"/>
    </source>
</evidence>
<comment type="caution">
    <text evidence="1">The sequence shown here is derived from an EMBL/GenBank/DDBJ whole genome shotgun (WGS) entry which is preliminary data.</text>
</comment>
<proteinExistence type="predicted"/>
<keyword evidence="2" id="KW-1185">Reference proteome</keyword>
<dbReference type="Proteomes" id="UP001156140">
    <property type="component" value="Unassembled WGS sequence"/>
</dbReference>
<dbReference type="RefSeq" id="WP_281737067.1">
    <property type="nucleotide sequence ID" value="NZ_JAKETQ010000004.1"/>
</dbReference>
<gene>
    <name evidence="1" type="ORF">ML536_19890</name>
</gene>
<organism evidence="1 2">
    <name type="scientific">Paradevosia shaoguanensis</name>
    <dbReference type="NCBI Taxonomy" id="1335043"/>
    <lineage>
        <taxon>Bacteria</taxon>
        <taxon>Pseudomonadati</taxon>
        <taxon>Pseudomonadota</taxon>
        <taxon>Alphaproteobacteria</taxon>
        <taxon>Hyphomicrobiales</taxon>
        <taxon>Devosiaceae</taxon>
        <taxon>Paradevosia</taxon>
    </lineage>
</organism>
<protein>
    <submittedName>
        <fullName evidence="1">DUF1799 domain-containing protein</fullName>
    </submittedName>
</protein>
<dbReference type="AlphaFoldDB" id="A0AA41UI90"/>
<name>A0AA41UI90_9HYPH</name>
<reference evidence="1" key="1">
    <citation type="submission" date="2022-03" db="EMBL/GenBank/DDBJ databases">
        <title>The complete genome sequence of a Methyloterrigena soli.</title>
        <authorList>
            <person name="Zi Z."/>
        </authorList>
    </citation>
    <scope>NUCLEOTIDE SEQUENCE</scope>
    <source>
        <strain evidence="1">M48</strain>
    </source>
</reference>